<reference evidence="1 2" key="1">
    <citation type="submission" date="2019-06" db="EMBL/GenBank/DDBJ databases">
        <title>Genome sequence of Rhodobacteraceae bacterium D4M1.</title>
        <authorList>
            <person name="Cao J."/>
        </authorList>
    </citation>
    <scope>NUCLEOTIDE SEQUENCE [LARGE SCALE GENOMIC DNA]</scope>
    <source>
        <strain evidence="1 2">D4M1</strain>
    </source>
</reference>
<dbReference type="Proteomes" id="UP000305888">
    <property type="component" value="Chromosome"/>
</dbReference>
<proteinExistence type="predicted"/>
<name>A0A5B8FGT4_9RHOB</name>
<protein>
    <recommendedName>
        <fullName evidence="3">DUF4177 domain-containing protein</fullName>
    </recommendedName>
</protein>
<gene>
    <name evidence="1" type="ORF">FDP22_05930</name>
</gene>
<organism evidence="1 2">
    <name type="scientific">Paroceanicella profunda</name>
    <dbReference type="NCBI Taxonomy" id="2579971"/>
    <lineage>
        <taxon>Bacteria</taxon>
        <taxon>Pseudomonadati</taxon>
        <taxon>Pseudomonadota</taxon>
        <taxon>Alphaproteobacteria</taxon>
        <taxon>Rhodobacterales</taxon>
        <taxon>Paracoccaceae</taxon>
        <taxon>Paroceanicella</taxon>
    </lineage>
</organism>
<dbReference type="RefSeq" id="WP_138575765.1">
    <property type="nucleotide sequence ID" value="NZ_CP040818.1"/>
</dbReference>
<dbReference type="EMBL" id="CP040818">
    <property type="protein sequence ID" value="QDL91367.1"/>
    <property type="molecule type" value="Genomic_DNA"/>
</dbReference>
<keyword evidence="2" id="KW-1185">Reference proteome</keyword>
<evidence type="ECO:0008006" key="3">
    <source>
        <dbReference type="Google" id="ProtNLM"/>
    </source>
</evidence>
<dbReference type="AlphaFoldDB" id="A0A5B8FGT4"/>
<dbReference type="KEGG" id="ppru:FDP22_05930"/>
<dbReference type="OrthoDB" id="7658888at2"/>
<sequence length="119" mass="13149">MTQYEYKIVAAPRRAQRLRGRTGADRFAATVADVVNAEASGGWEYFRSDALIEEARQGWFRTRQEHRQSLLVFRRVVGQGVGSAGPEMAILGATAAAPAEEEDLPSLRAQIRARATDED</sequence>
<accession>A0A5B8FGT4</accession>
<evidence type="ECO:0000313" key="1">
    <source>
        <dbReference type="EMBL" id="QDL91367.1"/>
    </source>
</evidence>
<evidence type="ECO:0000313" key="2">
    <source>
        <dbReference type="Proteomes" id="UP000305888"/>
    </source>
</evidence>